<protein>
    <submittedName>
        <fullName evidence="2">CG34313</fullName>
    </submittedName>
</protein>
<dbReference type="Gene3D" id="3.10.20.90">
    <property type="entry name" value="Phosphatidylinositol 3-kinase Catalytic Subunit, Chain A, domain 1"/>
    <property type="match status" value="1"/>
</dbReference>
<dbReference type="OrthoDB" id="72819at2759"/>
<feature type="non-terminal residue" evidence="2">
    <location>
        <position position="243"/>
    </location>
</feature>
<sequence>NRKLSYKNLKGMPANLRNKLIREARNRNENILGRKNKKFVNIDAKKVQRKQKNAFEHAEHKAMLSATEEELEKILSSYPELSDVPADATAQELLGQLALATGQATTVYVMRTGLPTLTVVLHQPSPTIAQLKKAIATIALAQHKRSQRQQVRALAEDEAGAGAASKAGAELVNSAQRTGHVHRAQVSWRFLWRCYCLFNGDEFVPIDDRAESGRATLTSLGIKNGAKLTFVHRAVYFGRRRQG</sequence>
<gene>
    <name evidence="2" type="ORF">Dbus_chr2Lg1879</name>
</gene>
<dbReference type="AlphaFoldDB" id="A0A0M5J9E0"/>
<reference evidence="2 3" key="1">
    <citation type="submission" date="2015-08" db="EMBL/GenBank/DDBJ databases">
        <title>Ancestral chromatin configuration constrains chromatin evolution on differentiating sex chromosomes in Drosophila.</title>
        <authorList>
            <person name="Zhou Q."/>
            <person name="Bachtrog D."/>
        </authorList>
    </citation>
    <scope>NUCLEOTIDE SEQUENCE [LARGE SCALE GENOMIC DNA]</scope>
    <source>
        <tissue evidence="2">Whole larvae</tissue>
    </source>
</reference>
<dbReference type="OMA" id="ARRQCNA"/>
<dbReference type="STRING" id="30019.A0A0M5J9E0"/>
<name>A0A0M5J9E0_DROBS</name>
<evidence type="ECO:0000313" key="2">
    <source>
        <dbReference type="EMBL" id="ALC39794.1"/>
    </source>
</evidence>
<dbReference type="Proteomes" id="UP000494163">
    <property type="component" value="Chromosome 2L"/>
</dbReference>
<evidence type="ECO:0000259" key="1">
    <source>
        <dbReference type="Pfam" id="PF18036"/>
    </source>
</evidence>
<evidence type="ECO:0000313" key="3">
    <source>
        <dbReference type="Proteomes" id="UP000494163"/>
    </source>
</evidence>
<keyword evidence="3" id="KW-1185">Reference proteome</keyword>
<feature type="domain" description="SNRNP25 ubiquitin-like" evidence="1">
    <location>
        <begin position="180"/>
        <end position="233"/>
    </location>
</feature>
<dbReference type="Pfam" id="PF18036">
    <property type="entry name" value="Ubiquitin_4"/>
    <property type="match status" value="1"/>
</dbReference>
<dbReference type="InterPro" id="IPR040610">
    <property type="entry name" value="SNRNP25_ubiquitin"/>
</dbReference>
<dbReference type="EMBL" id="CP012523">
    <property type="protein sequence ID" value="ALC39794.1"/>
    <property type="molecule type" value="Genomic_DNA"/>
</dbReference>
<accession>A0A0M5J9E0</accession>
<proteinExistence type="predicted"/>
<organism evidence="2 3">
    <name type="scientific">Drosophila busckii</name>
    <name type="common">Fruit fly</name>
    <dbReference type="NCBI Taxonomy" id="30019"/>
    <lineage>
        <taxon>Eukaryota</taxon>
        <taxon>Metazoa</taxon>
        <taxon>Ecdysozoa</taxon>
        <taxon>Arthropoda</taxon>
        <taxon>Hexapoda</taxon>
        <taxon>Insecta</taxon>
        <taxon>Pterygota</taxon>
        <taxon>Neoptera</taxon>
        <taxon>Endopterygota</taxon>
        <taxon>Diptera</taxon>
        <taxon>Brachycera</taxon>
        <taxon>Muscomorpha</taxon>
        <taxon>Ephydroidea</taxon>
        <taxon>Drosophilidae</taxon>
        <taxon>Drosophila</taxon>
    </lineage>
</organism>
<feature type="non-terminal residue" evidence="2">
    <location>
        <position position="1"/>
    </location>
</feature>